<comment type="caution">
    <text evidence="7">The sequence shown here is derived from an EMBL/GenBank/DDBJ whole genome shotgun (WGS) entry which is preliminary data.</text>
</comment>
<dbReference type="PANTHER" id="PTHR30290:SF9">
    <property type="entry name" value="OLIGOPEPTIDE-BINDING PROTEIN APPA"/>
    <property type="match status" value="1"/>
</dbReference>
<dbReference type="Pfam" id="PF00496">
    <property type="entry name" value="SBP_bac_5"/>
    <property type="match status" value="1"/>
</dbReference>
<dbReference type="PIRSF" id="PIRSF002741">
    <property type="entry name" value="MppA"/>
    <property type="match status" value="1"/>
</dbReference>
<keyword evidence="4" id="KW-1133">Transmembrane helix</keyword>
<evidence type="ECO:0000259" key="5">
    <source>
        <dbReference type="Pfam" id="PF00496"/>
    </source>
</evidence>
<dbReference type="InterPro" id="IPR036365">
    <property type="entry name" value="PGBD-like_sf"/>
</dbReference>
<dbReference type="Pfam" id="PF01471">
    <property type="entry name" value="PG_binding_1"/>
    <property type="match status" value="1"/>
</dbReference>
<dbReference type="InterPro" id="IPR002477">
    <property type="entry name" value="Peptidoglycan-bd-like"/>
</dbReference>
<dbReference type="GO" id="GO:0015833">
    <property type="term" value="P:peptide transport"/>
    <property type="evidence" value="ECO:0007669"/>
    <property type="project" value="TreeGrafter"/>
</dbReference>
<dbReference type="AlphaFoldDB" id="A0A1G2DW11"/>
<sequence length="649" mass="74748">MFKRKNSKWPTRYQWRQFFKVLSKKEKITFFIFFILFLSSLTFLFLNFYFRNTEPVAAKGGTFIEGVIGQPRFINPAYANSDVDRDLVQLIFSGLMRYDENMNIVPDLAERYEIEGEGEVYKFYLKENLFWQDNKPITADDVIFTIQTIQNPDFKSPLQANWVGIEAEKINDLTIKFTLRKPYGAFLENSTIGIMPKHIWNNITAENFPFESYHLNPIGSGPYKIKDLKKNNSNQISSLTLIQNPLYFGKKPYISKIKFFFFNNEEDLIKSAQKKEIKALSLMSDGKINNNWENYSFSMPRYFSVFFNQEKSKVLAEKNVRIALNYAVNKKEISEQTIDSPVLPEIYGFSSPSEVYQYDPEKAKTILEEAGFNDNNGTREKTISKNPAFAFKSKLLSGSQGKEVTELQKCLAKFEDIYPNGQISGYFGAQTEEAVIKFQEKYYEDVLKPSGLSKGTGTVGASTREKLNEICFEVPDEAMKLEFALITVNQPQLIKVAEILKEQWKQIGAAVEIQTYVPFQLEQDFIKSRGYEALLFGEVLGAVPDPFPFWHSTQVKDPGLNLALYNNEKADKLLEENRKSSDPAVRAEKLEAFQEILIEDAPGIFLYSPNYIYSVSKEIKGINAQKITNPSKRFVGIENWYIKTKQSWK</sequence>
<dbReference type="Gene3D" id="3.40.190.10">
    <property type="entry name" value="Periplasmic binding protein-like II"/>
    <property type="match status" value="2"/>
</dbReference>
<proteinExistence type="inferred from homology"/>
<dbReference type="InterPro" id="IPR039424">
    <property type="entry name" value="SBP_5"/>
</dbReference>
<dbReference type="GO" id="GO:0042597">
    <property type="term" value="C:periplasmic space"/>
    <property type="evidence" value="ECO:0007669"/>
    <property type="project" value="UniProtKB-ARBA"/>
</dbReference>
<dbReference type="GO" id="GO:0043190">
    <property type="term" value="C:ATP-binding cassette (ABC) transporter complex"/>
    <property type="evidence" value="ECO:0007669"/>
    <property type="project" value="InterPro"/>
</dbReference>
<dbReference type="Proteomes" id="UP000178893">
    <property type="component" value="Unassembled WGS sequence"/>
</dbReference>
<evidence type="ECO:0008006" key="9">
    <source>
        <dbReference type="Google" id="ProtNLM"/>
    </source>
</evidence>
<evidence type="ECO:0000313" key="7">
    <source>
        <dbReference type="EMBL" id="OGZ17824.1"/>
    </source>
</evidence>
<organism evidence="7 8">
    <name type="scientific">Candidatus Nealsonbacteria bacterium RBG_13_37_56</name>
    <dbReference type="NCBI Taxonomy" id="1801661"/>
    <lineage>
        <taxon>Bacteria</taxon>
        <taxon>Candidatus Nealsoniibacteriota</taxon>
    </lineage>
</organism>
<protein>
    <recommendedName>
        <fullName evidence="9">Solute-binding protein family 5 domain-containing protein</fullName>
    </recommendedName>
</protein>
<evidence type="ECO:0000256" key="3">
    <source>
        <dbReference type="ARBA" id="ARBA00022729"/>
    </source>
</evidence>
<dbReference type="PANTHER" id="PTHR30290">
    <property type="entry name" value="PERIPLASMIC BINDING COMPONENT OF ABC TRANSPORTER"/>
    <property type="match status" value="1"/>
</dbReference>
<comment type="similarity">
    <text evidence="1">Belongs to the bacterial solute-binding protein 5 family.</text>
</comment>
<evidence type="ECO:0000256" key="1">
    <source>
        <dbReference type="ARBA" id="ARBA00005695"/>
    </source>
</evidence>
<dbReference type="Gene3D" id="3.10.105.10">
    <property type="entry name" value="Dipeptide-binding Protein, Domain 3"/>
    <property type="match status" value="2"/>
</dbReference>
<dbReference type="SUPFAM" id="SSF47090">
    <property type="entry name" value="PGBD-like"/>
    <property type="match status" value="1"/>
</dbReference>
<dbReference type="GO" id="GO:1904680">
    <property type="term" value="F:peptide transmembrane transporter activity"/>
    <property type="evidence" value="ECO:0007669"/>
    <property type="project" value="TreeGrafter"/>
</dbReference>
<gene>
    <name evidence="7" type="ORF">A2V72_02785</name>
</gene>
<keyword evidence="3" id="KW-0732">Signal</keyword>
<keyword evidence="4" id="KW-0812">Transmembrane</keyword>
<dbReference type="InterPro" id="IPR000914">
    <property type="entry name" value="SBP_5_dom"/>
</dbReference>
<evidence type="ECO:0000313" key="8">
    <source>
        <dbReference type="Proteomes" id="UP000178893"/>
    </source>
</evidence>
<dbReference type="Gene3D" id="3.90.76.10">
    <property type="entry name" value="Dipeptide-binding Protein, Domain 1"/>
    <property type="match status" value="1"/>
</dbReference>
<evidence type="ECO:0000256" key="2">
    <source>
        <dbReference type="ARBA" id="ARBA00022448"/>
    </source>
</evidence>
<reference evidence="7 8" key="1">
    <citation type="journal article" date="2016" name="Nat. Commun.">
        <title>Thousands of microbial genomes shed light on interconnected biogeochemical processes in an aquifer system.</title>
        <authorList>
            <person name="Anantharaman K."/>
            <person name="Brown C.T."/>
            <person name="Hug L.A."/>
            <person name="Sharon I."/>
            <person name="Castelle C.J."/>
            <person name="Probst A.J."/>
            <person name="Thomas B.C."/>
            <person name="Singh A."/>
            <person name="Wilkins M.J."/>
            <person name="Karaoz U."/>
            <person name="Brodie E.L."/>
            <person name="Williams K.H."/>
            <person name="Hubbard S.S."/>
            <person name="Banfield J.F."/>
        </authorList>
    </citation>
    <scope>NUCLEOTIDE SEQUENCE [LARGE SCALE GENOMIC DNA]</scope>
</reference>
<keyword evidence="2" id="KW-0813">Transport</keyword>
<feature type="transmembrane region" description="Helical" evidence="4">
    <location>
        <begin position="28"/>
        <end position="50"/>
    </location>
</feature>
<dbReference type="SUPFAM" id="SSF53850">
    <property type="entry name" value="Periplasmic binding protein-like II"/>
    <property type="match status" value="2"/>
</dbReference>
<dbReference type="EMBL" id="MHLW01000024">
    <property type="protein sequence ID" value="OGZ17824.1"/>
    <property type="molecule type" value="Genomic_DNA"/>
</dbReference>
<dbReference type="InterPro" id="IPR030678">
    <property type="entry name" value="Peptide/Ni-bd"/>
</dbReference>
<evidence type="ECO:0000256" key="4">
    <source>
        <dbReference type="SAM" id="Phobius"/>
    </source>
</evidence>
<keyword evidence="4" id="KW-0472">Membrane</keyword>
<accession>A0A1G2DW11</accession>
<evidence type="ECO:0000259" key="6">
    <source>
        <dbReference type="Pfam" id="PF01471"/>
    </source>
</evidence>
<feature type="domain" description="Solute-binding protein family 5" evidence="5">
    <location>
        <begin position="103"/>
        <end position="385"/>
    </location>
</feature>
<name>A0A1G2DW11_9BACT</name>
<feature type="domain" description="Peptidoglycan binding-like" evidence="6">
    <location>
        <begin position="400"/>
        <end position="442"/>
    </location>
</feature>